<proteinExistence type="predicted"/>
<gene>
    <name evidence="1" type="ORF">H4O21_14600</name>
</gene>
<dbReference type="InterPro" id="IPR009576">
    <property type="entry name" value="Biofilm_formation_YgiB"/>
</dbReference>
<name>A0A839IQR4_9GAMM</name>
<accession>A0A839IQR4</accession>
<reference evidence="1 2" key="1">
    <citation type="submission" date="2020-08" db="EMBL/GenBank/DDBJ databases">
        <title>Oceanospirillum sp. nov. isolated from marine sediment.</title>
        <authorList>
            <person name="Ji X."/>
        </authorList>
    </citation>
    <scope>NUCLEOTIDE SEQUENCE [LARGE SCALE GENOMIC DNA]</scope>
    <source>
        <strain evidence="1 2">D5</strain>
    </source>
</reference>
<sequence length="205" mass="23072">MKRSRNIDLKRMRKQSVTFRQLNSWLVITGSGLLLSACGDDPLEAKIYQSLEQCNRENAGQESFCAAAYQKALSFTAKFAPKYQSYADCSEEFQHCIPAPEENGEERFMPSMQAFALAMDDDDDCYEEGYLSDDYCHYSSPLYISHGRNKKGYYNAKGHRYGSIGKTSYSVNVYKDNFKAPTSTRTLSRGGFGSRVSSFRSSSGS</sequence>
<dbReference type="Proteomes" id="UP000565262">
    <property type="component" value="Unassembled WGS sequence"/>
</dbReference>
<keyword evidence="2" id="KW-1185">Reference proteome</keyword>
<dbReference type="EMBL" id="JACJFM010000019">
    <property type="protein sequence ID" value="MBB1487833.1"/>
    <property type="molecule type" value="Genomic_DNA"/>
</dbReference>
<dbReference type="RefSeq" id="WP_182809608.1">
    <property type="nucleotide sequence ID" value="NZ_JACJFM010000019.1"/>
</dbReference>
<evidence type="ECO:0000313" key="1">
    <source>
        <dbReference type="EMBL" id="MBB1487833.1"/>
    </source>
</evidence>
<dbReference type="Pfam" id="PF06693">
    <property type="entry name" value="DUF1190"/>
    <property type="match status" value="1"/>
</dbReference>
<evidence type="ECO:0000313" key="2">
    <source>
        <dbReference type="Proteomes" id="UP000565262"/>
    </source>
</evidence>
<protein>
    <submittedName>
        <fullName evidence="1">DUF1190 domain-containing protein</fullName>
    </submittedName>
</protein>
<organism evidence="1 2">
    <name type="scientific">Oceanospirillum sediminis</name>
    <dbReference type="NCBI Taxonomy" id="2760088"/>
    <lineage>
        <taxon>Bacteria</taxon>
        <taxon>Pseudomonadati</taxon>
        <taxon>Pseudomonadota</taxon>
        <taxon>Gammaproteobacteria</taxon>
        <taxon>Oceanospirillales</taxon>
        <taxon>Oceanospirillaceae</taxon>
        <taxon>Oceanospirillum</taxon>
    </lineage>
</organism>
<dbReference type="AlphaFoldDB" id="A0A839IQR4"/>
<comment type="caution">
    <text evidence="1">The sequence shown here is derived from an EMBL/GenBank/DDBJ whole genome shotgun (WGS) entry which is preliminary data.</text>
</comment>